<gene>
    <name evidence="2" type="ORF">HX882_28230</name>
</gene>
<dbReference type="RefSeq" id="WP_177105319.1">
    <property type="nucleotide sequence ID" value="NZ_JACAQB010000026.1"/>
</dbReference>
<dbReference type="EMBL" id="JACAQB010000026">
    <property type="protein sequence ID" value="NWB99763.1"/>
    <property type="molecule type" value="Genomic_DNA"/>
</dbReference>
<dbReference type="Pfam" id="PF14280">
    <property type="entry name" value="DUF4365"/>
    <property type="match status" value="1"/>
</dbReference>
<dbReference type="AlphaFoldDB" id="A0A7Y7XJ06"/>
<feature type="domain" description="DUF4365" evidence="1">
    <location>
        <begin position="30"/>
        <end position="118"/>
    </location>
</feature>
<dbReference type="InterPro" id="IPR025375">
    <property type="entry name" value="DUF4365"/>
</dbReference>
<evidence type="ECO:0000313" key="3">
    <source>
        <dbReference type="Proteomes" id="UP000539985"/>
    </source>
</evidence>
<evidence type="ECO:0000313" key="2">
    <source>
        <dbReference type="EMBL" id="NWB99763.1"/>
    </source>
</evidence>
<dbReference type="Proteomes" id="UP000539985">
    <property type="component" value="Unassembled WGS sequence"/>
</dbReference>
<proteinExistence type="predicted"/>
<comment type="caution">
    <text evidence="2">The sequence shown here is derived from an EMBL/GenBank/DDBJ whole genome shotgun (WGS) entry which is preliminary data.</text>
</comment>
<reference evidence="2 3" key="1">
    <citation type="submission" date="2020-04" db="EMBL/GenBank/DDBJ databases">
        <title>Molecular characterization of pseudomonads from Agaricus bisporus reveal novel blotch 2 pathogens in Western Europe.</title>
        <authorList>
            <person name="Taparia T."/>
            <person name="Krijger M."/>
            <person name="Haynes E."/>
            <person name="Elpinstone J.G."/>
            <person name="Noble R."/>
            <person name="Van Der Wolf J."/>
        </authorList>
    </citation>
    <scope>NUCLEOTIDE SEQUENCE [LARGE SCALE GENOMIC DNA]</scope>
    <source>
        <strain evidence="2 3">H7001</strain>
    </source>
</reference>
<evidence type="ECO:0000259" key="1">
    <source>
        <dbReference type="Pfam" id="PF14280"/>
    </source>
</evidence>
<protein>
    <submittedName>
        <fullName evidence="2">DUF4365 domain-containing protein</fullName>
    </submittedName>
</protein>
<sequence>MPDYSLPQRPSSHVIDSRAKTLLRVALPPQWILRDQTENDYGIDFHLEFTDQNNQVIGWIAGIQLKGTASGSRDKPEESPVVEIKRRTLNLWKVYETPVFIVMIDVDTEKVYFKSIELEKRHDPARFIIGRTESLSLRFTEADFTDVKKFDLHYQFAKNLRMMDWALPSIMATHKIFISLFDRYKRNGHLPVDGEGTYDPENFAAHEHERRIRNVYSDMRELCPLIGFAWDVPSIEATIHDHDWYDGGSEMYECHFTMILQQLDVKFQEIFETVKIIVTSFNKYWKLRNPEFAAYALEDHPLFSKLTHEQRKPYLKF</sequence>
<organism evidence="2 3">
    <name type="scientific">Pseudomonas gingeri</name>
    <dbReference type="NCBI Taxonomy" id="117681"/>
    <lineage>
        <taxon>Bacteria</taxon>
        <taxon>Pseudomonadati</taxon>
        <taxon>Pseudomonadota</taxon>
        <taxon>Gammaproteobacteria</taxon>
        <taxon>Pseudomonadales</taxon>
        <taxon>Pseudomonadaceae</taxon>
        <taxon>Pseudomonas</taxon>
    </lineage>
</organism>
<name>A0A7Y7XJ06_9PSED</name>
<accession>A0A7Y7XJ06</accession>